<dbReference type="FunFam" id="3.40.850.10:FF:000101">
    <property type="entry name" value="Slow myosin heavy chain 2"/>
    <property type="match status" value="1"/>
</dbReference>
<feature type="coiled-coil region" evidence="10">
    <location>
        <begin position="2118"/>
        <end position="2152"/>
    </location>
</feature>
<dbReference type="GO" id="GO:1902404">
    <property type="term" value="P:mitotic actomyosin contractile ring contraction"/>
    <property type="evidence" value="ECO:0007669"/>
    <property type="project" value="UniProtKB-ARBA"/>
</dbReference>
<proteinExistence type="inferred from homology"/>
<feature type="coiled-coil region" evidence="10">
    <location>
        <begin position="940"/>
        <end position="1082"/>
    </location>
</feature>
<evidence type="ECO:0000256" key="1">
    <source>
        <dbReference type="ARBA" id="ARBA00008314"/>
    </source>
</evidence>
<dbReference type="PROSITE" id="PS51456">
    <property type="entry name" value="MYOSIN_MOTOR"/>
    <property type="match status" value="1"/>
</dbReference>
<dbReference type="InterPro" id="IPR027417">
    <property type="entry name" value="P-loop_NTPase"/>
</dbReference>
<dbReference type="Gene3D" id="1.10.10.820">
    <property type="match status" value="1"/>
</dbReference>
<feature type="compositionally biased region" description="Basic residues" evidence="11">
    <location>
        <begin position="65"/>
        <end position="76"/>
    </location>
</feature>
<dbReference type="GO" id="GO:0000146">
    <property type="term" value="F:microfilament motor activity"/>
    <property type="evidence" value="ECO:0007669"/>
    <property type="project" value="TreeGrafter"/>
</dbReference>
<feature type="domain" description="Myosin motor" evidence="12">
    <location>
        <begin position="169"/>
        <end position="862"/>
    </location>
</feature>
<dbReference type="Gene3D" id="3.30.70.1590">
    <property type="match status" value="1"/>
</dbReference>
<feature type="region of interest" description="Disordered" evidence="11">
    <location>
        <begin position="1"/>
        <end position="95"/>
    </location>
</feature>
<evidence type="ECO:0000256" key="3">
    <source>
        <dbReference type="ARBA" id="ARBA00022840"/>
    </source>
</evidence>
<keyword evidence="3 9" id="KW-0067">ATP-binding</keyword>
<keyword evidence="5 9" id="KW-0518">Myosin</keyword>
<dbReference type="PROSITE" id="PS50096">
    <property type="entry name" value="IQ"/>
    <property type="match status" value="1"/>
</dbReference>
<dbReference type="Gene3D" id="1.20.58.530">
    <property type="match status" value="1"/>
</dbReference>
<feature type="region of interest" description="Disordered" evidence="11">
    <location>
        <begin position="1746"/>
        <end position="1771"/>
    </location>
</feature>
<reference evidence="14" key="1">
    <citation type="journal article" date="2023" name="Mol. Phylogenet. Evol.">
        <title>Genome-scale phylogeny and comparative genomics of the fungal order Sordariales.</title>
        <authorList>
            <person name="Hensen N."/>
            <person name="Bonometti L."/>
            <person name="Westerberg I."/>
            <person name="Brannstrom I.O."/>
            <person name="Guillou S."/>
            <person name="Cros-Aarteil S."/>
            <person name="Calhoun S."/>
            <person name="Haridas S."/>
            <person name="Kuo A."/>
            <person name="Mondo S."/>
            <person name="Pangilinan J."/>
            <person name="Riley R."/>
            <person name="LaButti K."/>
            <person name="Andreopoulos B."/>
            <person name="Lipzen A."/>
            <person name="Chen C."/>
            <person name="Yan M."/>
            <person name="Daum C."/>
            <person name="Ng V."/>
            <person name="Clum A."/>
            <person name="Steindorff A."/>
            <person name="Ohm R.A."/>
            <person name="Martin F."/>
            <person name="Silar P."/>
            <person name="Natvig D.O."/>
            <person name="Lalanne C."/>
            <person name="Gautier V."/>
            <person name="Ament-Velasquez S.L."/>
            <person name="Kruys A."/>
            <person name="Hutchinson M.I."/>
            <person name="Powell A.J."/>
            <person name="Barry K."/>
            <person name="Miller A.N."/>
            <person name="Grigoriev I.V."/>
            <person name="Debuchy R."/>
            <person name="Gladieux P."/>
            <person name="Hiltunen Thoren M."/>
            <person name="Johannesson H."/>
        </authorList>
    </citation>
    <scope>NUCLEOTIDE SEQUENCE</scope>
    <source>
        <strain evidence="14">CBS 103.79</strain>
    </source>
</reference>
<organism evidence="14 15">
    <name type="scientific">Staphylotrichum tortipilum</name>
    <dbReference type="NCBI Taxonomy" id="2831512"/>
    <lineage>
        <taxon>Eukaryota</taxon>
        <taxon>Fungi</taxon>
        <taxon>Dikarya</taxon>
        <taxon>Ascomycota</taxon>
        <taxon>Pezizomycotina</taxon>
        <taxon>Sordariomycetes</taxon>
        <taxon>Sordariomycetidae</taxon>
        <taxon>Sordariales</taxon>
        <taxon>Chaetomiaceae</taxon>
        <taxon>Staphylotrichum</taxon>
    </lineage>
</organism>
<dbReference type="InterPro" id="IPR036961">
    <property type="entry name" value="Kinesin_motor_dom_sf"/>
</dbReference>
<dbReference type="EMBL" id="MU855661">
    <property type="protein sequence ID" value="KAK3900538.1"/>
    <property type="molecule type" value="Genomic_DNA"/>
</dbReference>
<dbReference type="Gene3D" id="1.20.5.340">
    <property type="match status" value="1"/>
</dbReference>
<feature type="coiled-coil region" evidence="10">
    <location>
        <begin position="2181"/>
        <end position="2363"/>
    </location>
</feature>
<evidence type="ECO:0000256" key="7">
    <source>
        <dbReference type="ARBA" id="ARBA00023203"/>
    </source>
</evidence>
<dbReference type="CDD" id="cd01377">
    <property type="entry name" value="MYSc_class_II"/>
    <property type="match status" value="1"/>
</dbReference>
<dbReference type="InterPro" id="IPR001609">
    <property type="entry name" value="Myosin_head_motor_dom-like"/>
</dbReference>
<dbReference type="GO" id="GO:0016459">
    <property type="term" value="C:myosin complex"/>
    <property type="evidence" value="ECO:0007669"/>
    <property type="project" value="UniProtKB-KW"/>
</dbReference>
<comment type="similarity">
    <text evidence="1 9">Belongs to the TRAFAC class myosin-kinesin ATPase superfamily. Myosin family.</text>
</comment>
<dbReference type="GO" id="GO:0051015">
    <property type="term" value="F:actin filament binding"/>
    <property type="evidence" value="ECO:0007669"/>
    <property type="project" value="InterPro"/>
</dbReference>
<keyword evidence="2 9" id="KW-0547">Nucleotide-binding</keyword>
<feature type="region of interest" description="Disordered" evidence="11">
    <location>
        <begin position="1126"/>
        <end position="1158"/>
    </location>
</feature>
<dbReference type="PRINTS" id="PR00193">
    <property type="entry name" value="MYOSINHEAVY"/>
</dbReference>
<feature type="compositionally biased region" description="Low complexity" evidence="11">
    <location>
        <begin position="1126"/>
        <end position="1137"/>
    </location>
</feature>
<evidence type="ECO:0000256" key="5">
    <source>
        <dbReference type="ARBA" id="ARBA00023123"/>
    </source>
</evidence>
<dbReference type="Proteomes" id="UP001303889">
    <property type="component" value="Unassembled WGS sequence"/>
</dbReference>
<feature type="compositionally biased region" description="Low complexity" evidence="11">
    <location>
        <begin position="12"/>
        <end position="24"/>
    </location>
</feature>
<evidence type="ECO:0000313" key="15">
    <source>
        <dbReference type="Proteomes" id="UP001303889"/>
    </source>
</evidence>
<evidence type="ECO:0000256" key="11">
    <source>
        <dbReference type="SAM" id="MobiDB-lite"/>
    </source>
</evidence>
<comment type="caution">
    <text evidence="14">The sequence shown here is derived from an EMBL/GenBank/DDBJ whole genome shotgun (WGS) entry which is preliminary data.</text>
</comment>
<feature type="compositionally biased region" description="Polar residues" evidence="11">
    <location>
        <begin position="1143"/>
        <end position="1154"/>
    </location>
</feature>
<dbReference type="SUPFAM" id="SSF52540">
    <property type="entry name" value="P-loop containing nucleoside triphosphate hydrolases"/>
    <property type="match status" value="1"/>
</dbReference>
<dbReference type="GO" id="GO:0005524">
    <property type="term" value="F:ATP binding"/>
    <property type="evidence" value="ECO:0007669"/>
    <property type="project" value="UniProtKB-UniRule"/>
</dbReference>
<feature type="coiled-coil region" evidence="10">
    <location>
        <begin position="1942"/>
        <end position="2075"/>
    </location>
</feature>
<dbReference type="InterPro" id="IPR008989">
    <property type="entry name" value="Myosin_S1_N"/>
</dbReference>
<feature type="compositionally biased region" description="Polar residues" evidence="11">
    <location>
        <begin position="1682"/>
        <end position="1692"/>
    </location>
</feature>
<evidence type="ECO:0008006" key="16">
    <source>
        <dbReference type="Google" id="ProtNLM"/>
    </source>
</evidence>
<dbReference type="InterPro" id="IPR004009">
    <property type="entry name" value="SH3_Myosin"/>
</dbReference>
<feature type="binding site" evidence="9">
    <location>
        <begin position="262"/>
        <end position="269"/>
    </location>
    <ligand>
        <name>ATP</name>
        <dbReference type="ChEBI" id="CHEBI:30616"/>
    </ligand>
</feature>
<feature type="compositionally biased region" description="Low complexity" evidence="11">
    <location>
        <begin position="32"/>
        <end position="64"/>
    </location>
</feature>
<evidence type="ECO:0000256" key="4">
    <source>
        <dbReference type="ARBA" id="ARBA00023054"/>
    </source>
</evidence>
<dbReference type="InterPro" id="IPR055914">
    <property type="entry name" value="DUF7491"/>
</dbReference>
<reference evidence="14" key="2">
    <citation type="submission" date="2023-05" db="EMBL/GenBank/DDBJ databases">
        <authorList>
            <consortium name="Lawrence Berkeley National Laboratory"/>
            <person name="Steindorff A."/>
            <person name="Hensen N."/>
            <person name="Bonometti L."/>
            <person name="Westerberg I."/>
            <person name="Brannstrom I.O."/>
            <person name="Guillou S."/>
            <person name="Cros-Aarteil S."/>
            <person name="Calhoun S."/>
            <person name="Haridas S."/>
            <person name="Kuo A."/>
            <person name="Mondo S."/>
            <person name="Pangilinan J."/>
            <person name="Riley R."/>
            <person name="Labutti K."/>
            <person name="Andreopoulos B."/>
            <person name="Lipzen A."/>
            <person name="Chen C."/>
            <person name="Yanf M."/>
            <person name="Daum C."/>
            <person name="Ng V."/>
            <person name="Clum A."/>
            <person name="Ohm R."/>
            <person name="Martin F."/>
            <person name="Silar P."/>
            <person name="Natvig D."/>
            <person name="Lalanne C."/>
            <person name="Gautier V."/>
            <person name="Ament-Velasquez S.L."/>
            <person name="Kruys A."/>
            <person name="Hutchinson M.I."/>
            <person name="Powell A.J."/>
            <person name="Barry K."/>
            <person name="Miller A.N."/>
            <person name="Grigoriev I.V."/>
            <person name="Debuchy R."/>
            <person name="Gladieux P."/>
            <person name="Thoren M.H."/>
            <person name="Johannesson H."/>
        </authorList>
    </citation>
    <scope>NUCLEOTIDE SEQUENCE</scope>
    <source>
        <strain evidence="14">CBS 103.79</strain>
    </source>
</reference>
<dbReference type="GO" id="GO:0007015">
    <property type="term" value="P:actin filament organization"/>
    <property type="evidence" value="ECO:0007669"/>
    <property type="project" value="TreeGrafter"/>
</dbReference>
<dbReference type="Gene3D" id="4.10.270.10">
    <property type="entry name" value="Myosin, subunit A"/>
    <property type="match status" value="1"/>
</dbReference>
<dbReference type="FunFam" id="1.20.58.530:FF:000001">
    <property type="entry name" value="Myosin heavy chain"/>
    <property type="match status" value="1"/>
</dbReference>
<dbReference type="Pfam" id="PF24319">
    <property type="entry name" value="DUF7491"/>
    <property type="match status" value="1"/>
</dbReference>
<gene>
    <name evidence="14" type="ORF">C8A05DRAFT_45637</name>
</gene>
<evidence type="ECO:0000256" key="2">
    <source>
        <dbReference type="ARBA" id="ARBA00022741"/>
    </source>
</evidence>
<protein>
    <recommendedName>
        <fullName evidence="16">Myosin II heavy chain</fullName>
    </recommendedName>
</protein>
<feature type="compositionally biased region" description="Basic and acidic residues" evidence="11">
    <location>
        <begin position="1701"/>
        <end position="1711"/>
    </location>
</feature>
<dbReference type="GO" id="GO:0120104">
    <property type="term" value="C:mitotic actomyosin contractile ring, proximal layer"/>
    <property type="evidence" value="ECO:0007669"/>
    <property type="project" value="UniProtKB-ARBA"/>
</dbReference>
<dbReference type="FunFam" id="1.20.120.720:FF:000001">
    <property type="entry name" value="Myosin heavy chain, muscle"/>
    <property type="match status" value="1"/>
</dbReference>
<evidence type="ECO:0000256" key="8">
    <source>
        <dbReference type="ARBA" id="ARBA00064372"/>
    </source>
</evidence>
<dbReference type="SUPFAM" id="SSF90257">
    <property type="entry name" value="Myosin rod fragments"/>
    <property type="match status" value="4"/>
</dbReference>
<accession>A0AAN6MI44</accession>
<dbReference type="PANTHER" id="PTHR13140">
    <property type="entry name" value="MYOSIN"/>
    <property type="match status" value="1"/>
</dbReference>
<dbReference type="Gene3D" id="1.20.5.1160">
    <property type="entry name" value="Vasodilator-stimulated phosphoprotein"/>
    <property type="match status" value="1"/>
</dbReference>
<dbReference type="Gene3D" id="1.20.120.720">
    <property type="entry name" value="Myosin VI head, motor domain, U50 subdomain"/>
    <property type="match status" value="1"/>
</dbReference>
<evidence type="ECO:0000259" key="13">
    <source>
        <dbReference type="PROSITE" id="PS51844"/>
    </source>
</evidence>
<sequence length="2416" mass="274247">MSVRNNPFARNASTATSSSTSSGSSGLGRPKSLLAPSSPSLAAGLASPPSFTHSHSHSPSSSSHARNHHNHGHGRGIPREGTPSSSTFAPSYLKTEDMRKPTDIVKGIEGENDFSGKKYVWLRDPQTAFVKGWVVEELGGGRLLVQCDDGSQREVDAESVDKVNPAKFDKASDMAELTHLNEASVVHNLHTRYMSDLIYTYSGLFLVTVNPYTPLPIYSNEYINMYKGRSREDNKPHIFAMADEAFRNMVDENENQSILVTGESGAGKTENTKKVIQYLAAVAQSQAPAKSRGSQHANLSAQILRANPILEAFGNAQTVRNNNSSRFGKFIRIEFNRDGSIAGAFIDWYLLEKSRVVRINGQERNYHVFYQLLRGADRRLKQEFLLDGMDVQDFVYTRDGQDTIVGVSDRAEWDALMEAFIVMGFSDDEQTAILRTIAAVLHLGNIAVVKESRSADQARLAPDAKDVAARVCKLLGVPLEPFLRGLLHPKVKAGREWVEKVQTPEQVRFSIEALAKGIYERGFGDLVTRINRQLDRAGMGLDDTRFIGVLDIAGFEIFENNSFEQLCINYTNEKLQQFFNHHMFVLEQEEYAREQIEWQFIDFGKDLQPTIDLIELSNPIGIFSCLDEDCVMPKATDKTFTEKLNSLWDKKSQKYRPSRLGQGFVLTHYAAEVEYGTEGWLEKNKDPLNDNLTRLLARSSDPHIANLFVDCADQDDETGGMRSRVKKGLFRTVAQRHKEQLSSLMGQLHLTHPHFVRCILPNHTKRPKQFSGPLVLDQLRCNGVLEGIRIARTGFPNRLPFAEFRQRYEVLCRDMPKGYLEGQAAARIMLDRFGLDRSLYRIGLTKVFFRAGVLAELEEQRDALITEIMSKLQSVARGYMQRRIAFKRLYRAEATRVIQRNMHVYLDLCDNPWWQLVVRMKPLLGATRTATEVKKRDEMIRQLNEKMQLEHQNRQKLEDERRNVHAEMMRIQQTLESERALALDKEEIFKRLQLREVELEDKLAGALDDQEKLEDQLDSLLEAKKRAEDDVERYRAQLEQAAGIIARLEHEKSELAGRVADLERAINDITKAQADRSEQEATLEADIKMLHSQLSLKDRKVRDLEDKLLKTDQDLEVKLMAAQKELQSSRSRNSQLSGENREIQQQLAQLSKTSTDYEDLVRKKESELALLRSDNKKFELERRSFEEQKRTLSSERKKAAERLHDVQAQLSAIKSQQTQLQREAEDAKRLLQARLSEDAQADENRQVLEAQIKDLKQELYNTQMEFSRERQSRDDVLLLGEHKYKTLKDEYDHLNESKITIEKELYAQQDTLRRTMEARATAEQERDEAREEIRRLRVAKTQAEEARREAEVVGERAAFKVAREREESLHRDLEAAHERLKWFEDECTKLNHQVEDLNKLMLESGEFGLKNDQAKERMERELHTVKSRLTASENDNRALLNKLQQKGLEIARSTSRASEASRGQIVSLQREKVKLEEQNTKLNKQLGDSQVTIASLEKRLEKLQLNLEDLNHEVAREVQSSRNAEKASSNFTSQLAEANRTIESEKQLRMQAQGTVRTMQSTLDARDTELAELRAQLLKALKTVDPESVLPPQTDGAADRFLTQKFDLVRKIEELQQNLRVQTAARANAEGQLADLRAAARNNSRSPTRRGRGGGLEEINVNEAPFGSTSPTQRRAKLNGINGRQYSNTSTPPRRYGGNNENEHHLADSVRSDKTADVLSFNNRMDLKADVEELQNQLQLAQMQNRHLQSQLERQSAAGTGDGLHDGNDDGRMRKLEQVNGRLHDMLDESSKHVSALEKALHSGELSLRDIQAKSHEEILGLLHSQEDSRRQLLHSHNDAIADLTDTKTHLERLRHDRAKLEVDFRDARSDLAEMALAREHEAASRAQLLGEFADLQIRMDAETSRLADVAANLAVYKGRADEYFSRLEQAEIAALKAGRAEQFAKAQAREAEERCAEMLSERARHEAAVEDLQAQTQRLEEKMEDLSTDLAAATQAKKRLQHELEDYRSQRANDIEDKESSMEQLRKKYQAEFATLTKELDLAREERLFKQAEIARLREELDELRSKWDDEVLNSSTWSKEKARLQATLSDVVASREEAVAAHTDAQGKVVSLLSQVRALRAAVDEVSADRDSLLREKRGVESRLEEAKAGLEELARGESPALRNAATTDREMLELKAGLAQQEDIAAAAVEKMRRAEALAAEMQKDIVAEREASADLQKQKVALEKSLNEVQLKLIDLETKGYSTASHDIKFLHKRIQELESHLEAQETQHSQSQRSVRNVDRIVKDLQSQIDRRDKQNAQLADDIARARDRADKLLRTIEELQQAESDSELAARRAERELREEREKVGALEREVEGLRGSLMRAGSNAAGGEGSVFGGSVRGRHGGGGEGEGVRIPVRKSSISRVPSLTKGFL</sequence>
<dbReference type="PROSITE" id="PS51844">
    <property type="entry name" value="SH3_LIKE"/>
    <property type="match status" value="1"/>
</dbReference>
<evidence type="ECO:0000256" key="10">
    <source>
        <dbReference type="SAM" id="Coils"/>
    </source>
</evidence>
<comment type="subunit">
    <text evidence="8">Binds to cdc4 and rlc1.</text>
</comment>
<feature type="coiled-coil region" evidence="10">
    <location>
        <begin position="1380"/>
        <end position="1527"/>
    </location>
</feature>
<dbReference type="Pfam" id="PF00063">
    <property type="entry name" value="Myosin_head"/>
    <property type="match status" value="1"/>
</dbReference>
<dbReference type="SMART" id="SM00242">
    <property type="entry name" value="MYSc"/>
    <property type="match status" value="1"/>
</dbReference>
<dbReference type="GO" id="GO:1903475">
    <property type="term" value="P:mitotic actomyosin contractile ring assembly"/>
    <property type="evidence" value="ECO:0007669"/>
    <property type="project" value="UniProtKB-ARBA"/>
</dbReference>
<keyword evidence="15" id="KW-1185">Reference proteome</keyword>
<dbReference type="Gene3D" id="2.30.30.360">
    <property type="entry name" value="Myosin S1 fragment, N-terminal"/>
    <property type="match status" value="1"/>
</dbReference>
<name>A0AAN6MI44_9PEZI</name>
<feature type="compositionally biased region" description="Gly residues" evidence="11">
    <location>
        <begin position="2372"/>
        <end position="2393"/>
    </location>
</feature>
<dbReference type="FunFam" id="1.10.10.820:FF:000001">
    <property type="entry name" value="Myosin heavy chain"/>
    <property type="match status" value="1"/>
</dbReference>
<feature type="region of interest" description="Disordered" evidence="11">
    <location>
        <begin position="1636"/>
        <end position="1711"/>
    </location>
</feature>
<feature type="domain" description="Myosin N-terminal SH3-like" evidence="13">
    <location>
        <begin position="115"/>
        <end position="165"/>
    </location>
</feature>
<keyword evidence="6 9" id="KW-0505">Motor protein</keyword>
<evidence type="ECO:0000259" key="12">
    <source>
        <dbReference type="PROSITE" id="PS51456"/>
    </source>
</evidence>
<dbReference type="Pfam" id="PF02736">
    <property type="entry name" value="Myosin_N"/>
    <property type="match status" value="1"/>
</dbReference>
<dbReference type="Gene3D" id="3.40.850.10">
    <property type="entry name" value="Kinesin motor domain"/>
    <property type="match status" value="1"/>
</dbReference>
<keyword evidence="4 10" id="KW-0175">Coiled coil</keyword>
<feature type="region of interest" description="Disordered" evidence="11">
    <location>
        <begin position="2372"/>
        <end position="2401"/>
    </location>
</feature>
<evidence type="ECO:0000256" key="6">
    <source>
        <dbReference type="ARBA" id="ARBA00023175"/>
    </source>
</evidence>
<evidence type="ECO:0000256" key="9">
    <source>
        <dbReference type="PROSITE-ProRule" id="PRU00782"/>
    </source>
</evidence>
<feature type="region of interest" description="Actin-binding" evidence="9">
    <location>
        <begin position="741"/>
        <end position="763"/>
    </location>
</feature>
<feature type="compositionally biased region" description="Polar residues" evidence="11">
    <location>
        <begin position="1746"/>
        <end position="1758"/>
    </location>
</feature>
<keyword evidence="7 9" id="KW-0009">Actin-binding</keyword>
<dbReference type="PANTHER" id="PTHR13140:SF857">
    <property type="entry name" value="MYOSIN-11"/>
    <property type="match status" value="1"/>
</dbReference>
<evidence type="ECO:0000313" key="14">
    <source>
        <dbReference type="EMBL" id="KAK3900538.1"/>
    </source>
</evidence>
<dbReference type="GO" id="GO:0016020">
    <property type="term" value="C:membrane"/>
    <property type="evidence" value="ECO:0007669"/>
    <property type="project" value="TreeGrafter"/>
</dbReference>